<name>A0A7W7R677_KITKI</name>
<dbReference type="InterPro" id="IPR050177">
    <property type="entry name" value="Lipid_A_modif_metabolic_enz"/>
</dbReference>
<dbReference type="Gene3D" id="3.40.50.720">
    <property type="entry name" value="NAD(P)-binding Rossmann-like Domain"/>
    <property type="match status" value="1"/>
</dbReference>
<proteinExistence type="predicted"/>
<reference evidence="2 3" key="1">
    <citation type="submission" date="2020-08" db="EMBL/GenBank/DDBJ databases">
        <title>Sequencing the genomes of 1000 actinobacteria strains.</title>
        <authorList>
            <person name="Klenk H.-P."/>
        </authorList>
    </citation>
    <scope>NUCLEOTIDE SEQUENCE [LARGE SCALE GENOMIC DNA]</scope>
    <source>
        <strain evidence="2 3">DSM 41654</strain>
    </source>
</reference>
<evidence type="ECO:0000313" key="2">
    <source>
        <dbReference type="EMBL" id="MBB4926167.1"/>
    </source>
</evidence>
<evidence type="ECO:0000259" key="1">
    <source>
        <dbReference type="Pfam" id="PF01370"/>
    </source>
</evidence>
<gene>
    <name evidence="2" type="ORF">FHR34_005160</name>
</gene>
<dbReference type="SUPFAM" id="SSF51735">
    <property type="entry name" value="NAD(P)-binding Rossmann-fold domains"/>
    <property type="match status" value="1"/>
</dbReference>
<feature type="domain" description="NAD-dependent epimerase/dehydratase" evidence="1">
    <location>
        <begin position="8"/>
        <end position="185"/>
    </location>
</feature>
<keyword evidence="3" id="KW-1185">Reference proteome</keyword>
<dbReference type="AlphaFoldDB" id="A0A7W7R677"/>
<dbReference type="Proteomes" id="UP000540506">
    <property type="component" value="Unassembled WGS sequence"/>
</dbReference>
<dbReference type="Pfam" id="PF01370">
    <property type="entry name" value="Epimerase"/>
    <property type="match status" value="1"/>
</dbReference>
<dbReference type="EMBL" id="JACHJV010000001">
    <property type="protein sequence ID" value="MBB4926167.1"/>
    <property type="molecule type" value="Genomic_DNA"/>
</dbReference>
<accession>A0A7W7R677</accession>
<organism evidence="2 3">
    <name type="scientific">Kitasatospora kifunensis</name>
    <name type="common">Streptomyces kifunensis</name>
    <dbReference type="NCBI Taxonomy" id="58351"/>
    <lineage>
        <taxon>Bacteria</taxon>
        <taxon>Bacillati</taxon>
        <taxon>Actinomycetota</taxon>
        <taxon>Actinomycetes</taxon>
        <taxon>Kitasatosporales</taxon>
        <taxon>Streptomycetaceae</taxon>
        <taxon>Kitasatospora</taxon>
    </lineage>
</organism>
<dbReference type="RefSeq" id="WP_184939081.1">
    <property type="nucleotide sequence ID" value="NZ_JACHJV010000001.1"/>
</dbReference>
<comment type="caution">
    <text evidence="2">The sequence shown here is derived from an EMBL/GenBank/DDBJ whole genome shotgun (WGS) entry which is preliminary data.</text>
</comment>
<dbReference type="InterPro" id="IPR036291">
    <property type="entry name" value="NAD(P)-bd_dom_sf"/>
</dbReference>
<sequence length="327" mass="34684">MTAARPTVLLTGATGVIGTNLLTSLAAHYEVTALVHRRRPERAGNCLQADLTSDGLGLTTGQYGELAAGIDAIVHCAGLTDFAPPDLTAFDQVNAEGTRRILELAEAARVPVLLLSSAAAAFEVPGEDLVARSMRAYSRSKRRAEELAAQSSQSVAVVRAALLFAARNAVRAPRRQFPHALLTALLQDRPGGLPVHPDHWVDILPMESLVDYLTALTGALLRGDATAPGLHWVTAGPARLTAADLERACLDFLQEAGRPAQGPLLADPATARPRTHGMARIAQLGFLPPEQPALPTHLDRLLPSQPTRAEVLDALAHTVRCCAPWAP</sequence>
<evidence type="ECO:0000313" key="3">
    <source>
        <dbReference type="Proteomes" id="UP000540506"/>
    </source>
</evidence>
<dbReference type="InterPro" id="IPR001509">
    <property type="entry name" value="Epimerase_deHydtase"/>
</dbReference>
<dbReference type="PANTHER" id="PTHR43245">
    <property type="entry name" value="BIFUNCTIONAL POLYMYXIN RESISTANCE PROTEIN ARNA"/>
    <property type="match status" value="1"/>
</dbReference>
<protein>
    <submittedName>
        <fullName evidence="2">Nucleoside-diphosphate-sugar epimerase</fullName>
    </submittedName>
</protein>